<dbReference type="GO" id="GO:0020037">
    <property type="term" value="F:heme binding"/>
    <property type="evidence" value="ECO:0007669"/>
    <property type="project" value="InterPro"/>
</dbReference>
<keyword evidence="2" id="KW-0479">Metal-binding</keyword>
<comment type="caution">
    <text evidence="7">The sequence shown here is derived from an EMBL/GenBank/DDBJ whole genome shotgun (WGS) entry which is preliminary data.</text>
</comment>
<evidence type="ECO:0000256" key="3">
    <source>
        <dbReference type="ARBA" id="ARBA00023002"/>
    </source>
</evidence>
<evidence type="ECO:0000256" key="5">
    <source>
        <dbReference type="ARBA" id="ARBA00023014"/>
    </source>
</evidence>
<evidence type="ECO:0000259" key="6">
    <source>
        <dbReference type="Pfam" id="PF01077"/>
    </source>
</evidence>
<feature type="non-terminal residue" evidence="7">
    <location>
        <position position="1"/>
    </location>
</feature>
<evidence type="ECO:0000313" key="7">
    <source>
        <dbReference type="EMBL" id="HEU00724.1"/>
    </source>
</evidence>
<proteinExistence type="predicted"/>
<reference evidence="7" key="1">
    <citation type="journal article" date="2020" name="mSystems">
        <title>Genome- and Community-Level Interaction Insights into Carbon Utilization and Element Cycling Functions of Hydrothermarchaeota in Hydrothermal Sediment.</title>
        <authorList>
            <person name="Zhou Z."/>
            <person name="Liu Y."/>
            <person name="Xu W."/>
            <person name="Pan J."/>
            <person name="Luo Z.H."/>
            <person name="Li M."/>
        </authorList>
    </citation>
    <scope>NUCLEOTIDE SEQUENCE</scope>
    <source>
        <strain evidence="7">HyVt-347</strain>
    </source>
</reference>
<dbReference type="SUPFAM" id="SSF56014">
    <property type="entry name" value="Nitrite and sulphite reductase 4Fe-4S domain-like"/>
    <property type="match status" value="1"/>
</dbReference>
<keyword evidence="4" id="KW-0408">Iron</keyword>
<evidence type="ECO:0000313" key="8">
    <source>
        <dbReference type="Proteomes" id="UP000885680"/>
    </source>
</evidence>
<dbReference type="GO" id="GO:0051539">
    <property type="term" value="F:4 iron, 4 sulfur cluster binding"/>
    <property type="evidence" value="ECO:0007669"/>
    <property type="project" value="UniProtKB-KW"/>
</dbReference>
<dbReference type="InterPro" id="IPR006067">
    <property type="entry name" value="NO2/SO3_Rdtase_4Fe4S_dom"/>
</dbReference>
<evidence type="ECO:0000256" key="1">
    <source>
        <dbReference type="ARBA" id="ARBA00022485"/>
    </source>
</evidence>
<sequence length="161" mass="16841">HTANAGLVTDIIACPGLDYCALATAKSIPIAQDIAKTFADEARQLEIGPLPIKISGCINACGHHHVGAIGILGLEKAGKENYQITVGGDATENAALGERLGPGIDAADVPGAIESIVETYLGERQDGEEFIETVRRAGIEPFKAGFTAYVAERENLRKDAA</sequence>
<evidence type="ECO:0000256" key="4">
    <source>
        <dbReference type="ARBA" id="ARBA00023004"/>
    </source>
</evidence>
<dbReference type="EMBL" id="DRGN01000147">
    <property type="protein sequence ID" value="HEU00724.1"/>
    <property type="molecule type" value="Genomic_DNA"/>
</dbReference>
<dbReference type="GO" id="GO:0009337">
    <property type="term" value="C:sulfite reductase complex (NADPH)"/>
    <property type="evidence" value="ECO:0007669"/>
    <property type="project" value="TreeGrafter"/>
</dbReference>
<organism evidence="7 8">
    <name type="scientific">Aurantimonas coralicida</name>
    <dbReference type="NCBI Taxonomy" id="182270"/>
    <lineage>
        <taxon>Bacteria</taxon>
        <taxon>Pseudomonadati</taxon>
        <taxon>Pseudomonadota</taxon>
        <taxon>Alphaproteobacteria</taxon>
        <taxon>Hyphomicrobiales</taxon>
        <taxon>Aurantimonadaceae</taxon>
        <taxon>Aurantimonas</taxon>
    </lineage>
</organism>
<evidence type="ECO:0000256" key="2">
    <source>
        <dbReference type="ARBA" id="ARBA00022723"/>
    </source>
</evidence>
<dbReference type="GO" id="GO:0016002">
    <property type="term" value="F:sulfite reductase activity"/>
    <property type="evidence" value="ECO:0007669"/>
    <property type="project" value="TreeGrafter"/>
</dbReference>
<gene>
    <name evidence="7" type="ORF">ENH89_10280</name>
</gene>
<keyword evidence="5" id="KW-0411">Iron-sulfur</keyword>
<dbReference type="Pfam" id="PF01077">
    <property type="entry name" value="NIR_SIR"/>
    <property type="match status" value="1"/>
</dbReference>
<dbReference type="Gene3D" id="3.30.413.10">
    <property type="entry name" value="Sulfite Reductase Hemoprotein, domain 1"/>
    <property type="match status" value="1"/>
</dbReference>
<dbReference type="GO" id="GO:0050311">
    <property type="term" value="F:sulfite reductase (ferredoxin) activity"/>
    <property type="evidence" value="ECO:0007669"/>
    <property type="project" value="TreeGrafter"/>
</dbReference>
<dbReference type="Proteomes" id="UP000885680">
    <property type="component" value="Unassembled WGS sequence"/>
</dbReference>
<feature type="domain" description="Nitrite/sulphite reductase 4Fe-4S" evidence="6">
    <location>
        <begin position="8"/>
        <end position="150"/>
    </location>
</feature>
<dbReference type="InterPro" id="IPR006066">
    <property type="entry name" value="NO2/SO3_Rdtase_FeS/sirohaem_BS"/>
</dbReference>
<dbReference type="PANTHER" id="PTHR11493">
    <property type="entry name" value="SULFITE REDUCTASE [NADPH] SUBUNIT BETA-RELATED"/>
    <property type="match status" value="1"/>
</dbReference>
<name>A0A9C9TH07_9HYPH</name>
<protein>
    <submittedName>
        <fullName evidence="7">Nitrite/sulfite reductase</fullName>
    </submittedName>
</protein>
<keyword evidence="1" id="KW-0004">4Fe-4S</keyword>
<dbReference type="InterPro" id="IPR045854">
    <property type="entry name" value="NO2/SO3_Rdtase_4Fe4S_sf"/>
</dbReference>
<dbReference type="PANTHER" id="PTHR11493:SF47">
    <property type="entry name" value="SULFITE REDUCTASE [NADPH] SUBUNIT BETA"/>
    <property type="match status" value="1"/>
</dbReference>
<dbReference type="GO" id="GO:0046872">
    <property type="term" value="F:metal ion binding"/>
    <property type="evidence" value="ECO:0007669"/>
    <property type="project" value="UniProtKB-KW"/>
</dbReference>
<dbReference type="PRINTS" id="PR00397">
    <property type="entry name" value="SIROHAEM"/>
</dbReference>
<dbReference type="InterPro" id="IPR045169">
    <property type="entry name" value="NO2/SO3_Rdtase_4Fe4S_prot"/>
</dbReference>
<accession>A0A9C9TH07</accession>
<dbReference type="AlphaFoldDB" id="A0A9C9TH07"/>
<dbReference type="GO" id="GO:0000103">
    <property type="term" value="P:sulfate assimilation"/>
    <property type="evidence" value="ECO:0007669"/>
    <property type="project" value="TreeGrafter"/>
</dbReference>
<keyword evidence="3" id="KW-0560">Oxidoreductase</keyword>